<dbReference type="GO" id="GO:0005524">
    <property type="term" value="F:ATP binding"/>
    <property type="evidence" value="ECO:0007669"/>
    <property type="project" value="UniProtKB-KW"/>
</dbReference>
<gene>
    <name evidence="11" type="ordered locus">Pcryo_1290</name>
</gene>
<keyword evidence="9" id="KW-0234">DNA repair</keyword>
<dbReference type="GO" id="GO:0004527">
    <property type="term" value="F:exonuclease activity"/>
    <property type="evidence" value="ECO:0007669"/>
    <property type="project" value="UniProtKB-KW"/>
</dbReference>
<evidence type="ECO:0000256" key="6">
    <source>
        <dbReference type="ARBA" id="ARBA00022839"/>
    </source>
</evidence>
<evidence type="ECO:0000256" key="1">
    <source>
        <dbReference type="ARBA" id="ARBA00022722"/>
    </source>
</evidence>
<dbReference type="GO" id="GO:0006310">
    <property type="term" value="P:DNA recombination"/>
    <property type="evidence" value="ECO:0007669"/>
    <property type="project" value="TreeGrafter"/>
</dbReference>
<dbReference type="GO" id="GO:0003677">
    <property type="term" value="F:DNA binding"/>
    <property type="evidence" value="ECO:0007669"/>
    <property type="project" value="UniProtKB-KW"/>
</dbReference>
<evidence type="ECO:0000256" key="7">
    <source>
        <dbReference type="ARBA" id="ARBA00022840"/>
    </source>
</evidence>
<dbReference type="Pfam" id="PF04257">
    <property type="entry name" value="Exonuc_V_gamma"/>
    <property type="match status" value="1"/>
</dbReference>
<dbReference type="Gene3D" id="3.40.50.10930">
    <property type="match status" value="2"/>
</dbReference>
<dbReference type="SUPFAM" id="SSF52540">
    <property type="entry name" value="P-loop containing nucleoside triphosphate hydrolases"/>
    <property type="match status" value="2"/>
</dbReference>
<keyword evidence="3" id="KW-0227">DNA damage</keyword>
<dbReference type="Gene3D" id="3.40.50.300">
    <property type="entry name" value="P-loop containing nucleotide triphosphate hydrolases"/>
    <property type="match status" value="2"/>
</dbReference>
<evidence type="ECO:0000313" key="11">
    <source>
        <dbReference type="EMBL" id="ABE75071.1"/>
    </source>
</evidence>
<sequence length="1521" mass="173286">MNVCVLSRACILYQFLYSPATSIRRFSMFTIIQSHRTENLVDQLLVQYQSKSQPVFEPFIVIVPSMVLGDWLDKTIASRAGISTLVRTKFWGQYQWTLMQDVLTRHNAYLLGQNPEATTLNVPEVAVLSPTVMQWRLFGYLTYYQESIIKDEKHPVNPLLASLIDEPQAGVEQDNVRQDKSQQDARIWQLSNDLARVFNRYLTHREDWLALWSHNKPLNVNELIADKDALSLRFDKYARGTPEWLVEHYVELEVAQRFLWSHLFADVHQHRVVLEEVFWQALKSNKAGEQSQLPKVLRIFTIQQLPQTELDFLQRLSQYMNITLLHYNPSKLFWADIVDKSWLQRQQIINPESVFLRDYGHSLLSRLGKQSRDAFAMLANLSGNEQYDDALVEWQDNFDDTLSIGSNHRFAAEYIDDASSAQNSPSLLRRLQNDVLMLDEQSTQQATAAKVSQEMSKQIELGFDQELHQTPWYEDEALENKRFEKDRFWAMSAQDNSLSIHSCHSLQRQLEVLRIMIGRWLNKPIKPGEKKRHISDIVVLLPDVERHHALIGSIFVNGKGQDGLTLPAKVTGVVDADIRQLWEAIIGFYKLLSSHSARFEAAEVLDWLMLPPLFESFGLTHEQMSRGCDLLVEAGFIRGFDELHLKQTLDSNDYDYRFSFAQALDRLTLGLVMPEAELSNCLYTLNDDEWPSTALPEMTLPLPQVSLNDALIVEALCRIYTGLVARRDDHTQKKKAEDWLDQIETQVIHRYFGDVDQTRTMRAIYNAMNGFKSSLRANRHYRQYSSGDSANKEVEQRLAGVEQLPLKLSFMLDSIEAELESQQVSAEPTGVITFGKFGALRNVPFELVVMLNMNLSEFPGSDRDNRYDLMKATNARRGDRVSEDDDNGAFLDALLCARSACWMFYNGQSLTDTHEHLPANPVSELLQFLQGEVQWQVNSLETLPENIDPTTESLKRYLPKLIKQWLVTEHPALPFHESLFETAIEGADIFEQASTNLVDNANVNINAKDSSPVDMIDELDAILNKAMRKTKLAQKKQFPPAPLWQAVFDTLKGRVSSEHPQLVGLPTKGQYESIAQIFGQGLGQMGQVDNQTFSALIEMLALDNTADASDSSDMNEALIKTLFDTIFNIGEIDVEGVLVYQVRHPAKAFLRSQKVHVVQGEEAMAHQEPLFLDSLTTYQIKEHLINELTNNATNKNSDGKAKQDSQILMYQKIMPAGVARQTTLPNQQKKLQQQCLEFKEQLMANGFDESSILNESGADVATVLQLLTPTAEHPVQIELKNILSSTDNESSNQTNIEGIETLFKLLPKVIKIKGSVPISAPISVIQAGVPYAQQSPKQWLNILPNSASPRHLLKFWLSHLYWQVARRTTAEQVALNDGVSIWRFNKASSQVGNYKDVIAFKLSPIVYEDAVIELIKWAFFGKLTGQVPITLLPEYALNYLDKYLKPEKGDDNSYWPKRADFSDWLRPNYNSDTVYDTCSQHAIWQYVLRDQDAFKALSAALTTLAQPLYEPMFNALTNLDG</sequence>
<evidence type="ECO:0000256" key="2">
    <source>
        <dbReference type="ARBA" id="ARBA00022741"/>
    </source>
</evidence>
<evidence type="ECO:0000313" key="12">
    <source>
        <dbReference type="Proteomes" id="UP000002425"/>
    </source>
</evidence>
<dbReference type="InterPro" id="IPR011335">
    <property type="entry name" value="Restrct_endonuc-II-like"/>
</dbReference>
<evidence type="ECO:0000256" key="8">
    <source>
        <dbReference type="ARBA" id="ARBA00023125"/>
    </source>
</evidence>
<proteinExistence type="predicted"/>
<dbReference type="Pfam" id="PF17946">
    <property type="entry name" value="RecC_C"/>
    <property type="match status" value="1"/>
</dbReference>
<keyword evidence="6" id="KW-0269">Exonuclease</keyword>
<dbReference type="EMBL" id="CP000323">
    <property type="protein sequence ID" value="ABE75071.1"/>
    <property type="molecule type" value="Genomic_DNA"/>
</dbReference>
<name>Q1QB82_PSYCK</name>
<keyword evidence="8" id="KW-0238">DNA-binding</keyword>
<evidence type="ECO:0000256" key="9">
    <source>
        <dbReference type="ARBA" id="ARBA00023204"/>
    </source>
</evidence>
<dbReference type="KEGG" id="pcr:Pcryo_1290"/>
<keyword evidence="1" id="KW-0540">Nuclease</keyword>
<organism evidence="11 12">
    <name type="scientific">Psychrobacter cryohalolentis (strain ATCC BAA-1226 / DSM 17306 / VKM B-2378 / K5)</name>
    <dbReference type="NCBI Taxonomy" id="335284"/>
    <lineage>
        <taxon>Bacteria</taxon>
        <taxon>Pseudomonadati</taxon>
        <taxon>Pseudomonadota</taxon>
        <taxon>Gammaproteobacteria</taxon>
        <taxon>Moraxellales</taxon>
        <taxon>Moraxellaceae</taxon>
        <taxon>Psychrobacter</taxon>
    </lineage>
</organism>
<dbReference type="eggNOG" id="COG1330">
    <property type="taxonomic scope" value="Bacteria"/>
</dbReference>
<dbReference type="STRING" id="335284.Pcryo_1290"/>
<evidence type="ECO:0000259" key="10">
    <source>
        <dbReference type="Pfam" id="PF17946"/>
    </source>
</evidence>
<dbReference type="InterPro" id="IPR027417">
    <property type="entry name" value="P-loop_NTPase"/>
</dbReference>
<feature type="domain" description="RecC C-terminal" evidence="10">
    <location>
        <begin position="1138"/>
        <end position="1241"/>
    </location>
</feature>
<keyword evidence="7" id="KW-0067">ATP-binding</keyword>
<evidence type="ECO:0000256" key="4">
    <source>
        <dbReference type="ARBA" id="ARBA00022801"/>
    </source>
</evidence>
<dbReference type="PANTHER" id="PTHR30591:SF1">
    <property type="entry name" value="RECBCD ENZYME SUBUNIT RECC"/>
    <property type="match status" value="1"/>
</dbReference>
<dbReference type="GO" id="GO:0004386">
    <property type="term" value="F:helicase activity"/>
    <property type="evidence" value="ECO:0007669"/>
    <property type="project" value="UniProtKB-KW"/>
</dbReference>
<dbReference type="HOGENOM" id="CLU_247705_0_0_6"/>
<keyword evidence="5" id="KW-0347">Helicase</keyword>
<dbReference type="GO" id="GO:0006281">
    <property type="term" value="P:DNA repair"/>
    <property type="evidence" value="ECO:0007669"/>
    <property type="project" value="UniProtKB-KW"/>
</dbReference>
<evidence type="ECO:0000256" key="3">
    <source>
        <dbReference type="ARBA" id="ARBA00022763"/>
    </source>
</evidence>
<dbReference type="SUPFAM" id="SSF52980">
    <property type="entry name" value="Restriction endonuclease-like"/>
    <property type="match status" value="1"/>
</dbReference>
<keyword evidence="4" id="KW-0378">Hydrolase</keyword>
<dbReference type="Proteomes" id="UP000002425">
    <property type="component" value="Chromosome"/>
</dbReference>
<dbReference type="InterPro" id="IPR041500">
    <property type="entry name" value="RecC_C"/>
</dbReference>
<accession>Q1QB82</accession>
<protein>
    <submittedName>
        <fullName evidence="11">Exoribodeoxynuclease V, gamma subunit</fullName>
    </submittedName>
</protein>
<keyword evidence="12" id="KW-1185">Reference proteome</keyword>
<evidence type="ECO:0000256" key="5">
    <source>
        <dbReference type="ARBA" id="ARBA00022806"/>
    </source>
</evidence>
<dbReference type="PANTHER" id="PTHR30591">
    <property type="entry name" value="RECBCD ENZYME SUBUNIT RECC"/>
    <property type="match status" value="1"/>
</dbReference>
<reference evidence="11" key="1">
    <citation type="submission" date="2006-03" db="EMBL/GenBank/DDBJ databases">
        <title>Complete sequence of chromosome of Psychrobacter cryohalolentis K5.</title>
        <authorList>
            <consortium name="US DOE Joint Genome Institute"/>
            <person name="Copeland A."/>
            <person name="Lucas S."/>
            <person name="Lapidus A."/>
            <person name="Barry K."/>
            <person name="Detter J.C."/>
            <person name="Glavina del Rio T."/>
            <person name="Hammon N."/>
            <person name="Israni S."/>
            <person name="Dalin E."/>
            <person name="Tice H."/>
            <person name="Pitluck S."/>
            <person name="Brettin T."/>
            <person name="Bruce D."/>
            <person name="Han C."/>
            <person name="Tapia R."/>
            <person name="Sims D.R."/>
            <person name="Gilna P."/>
            <person name="Schmutz J."/>
            <person name="Larimer F."/>
            <person name="Land M."/>
            <person name="Hauser L."/>
            <person name="Kyrpides N."/>
            <person name="Kim E."/>
            <person name="Richardson P."/>
        </authorList>
    </citation>
    <scope>NUCLEOTIDE SEQUENCE</scope>
    <source>
        <strain evidence="11">K5</strain>
    </source>
</reference>
<keyword evidence="2" id="KW-0547">Nucleotide-binding</keyword>